<feature type="signal peptide" evidence="5">
    <location>
        <begin position="1"/>
        <end position="22"/>
    </location>
</feature>
<dbReference type="AlphaFoldDB" id="A0A839SV81"/>
<dbReference type="Proteomes" id="UP000581135">
    <property type="component" value="Unassembled WGS sequence"/>
</dbReference>
<dbReference type="InterPro" id="IPR001638">
    <property type="entry name" value="Solute-binding_3/MltF_N"/>
</dbReference>
<name>A0A839SV81_9PROT</name>
<dbReference type="Gene3D" id="3.40.190.10">
    <property type="entry name" value="Periplasmic binding protein-like II"/>
    <property type="match status" value="2"/>
</dbReference>
<feature type="chain" id="PRO_5032765714" evidence="5">
    <location>
        <begin position="23"/>
        <end position="271"/>
    </location>
</feature>
<organism evidence="7 8">
    <name type="scientific">Limibacillus halophilus</name>
    <dbReference type="NCBI Taxonomy" id="1579333"/>
    <lineage>
        <taxon>Bacteria</taxon>
        <taxon>Pseudomonadati</taxon>
        <taxon>Pseudomonadota</taxon>
        <taxon>Alphaproteobacteria</taxon>
        <taxon>Rhodospirillales</taxon>
        <taxon>Rhodovibrionaceae</taxon>
        <taxon>Limibacillus</taxon>
    </lineage>
</organism>
<dbReference type="GO" id="GO:0030313">
    <property type="term" value="C:cell envelope"/>
    <property type="evidence" value="ECO:0007669"/>
    <property type="project" value="UniProtKB-SubCell"/>
</dbReference>
<dbReference type="SUPFAM" id="SSF53850">
    <property type="entry name" value="Periplasmic binding protein-like II"/>
    <property type="match status" value="1"/>
</dbReference>
<dbReference type="EMBL" id="JACHXA010000004">
    <property type="protein sequence ID" value="MBB3065356.1"/>
    <property type="molecule type" value="Genomic_DNA"/>
</dbReference>
<evidence type="ECO:0000256" key="3">
    <source>
        <dbReference type="ARBA" id="ARBA00022729"/>
    </source>
</evidence>
<dbReference type="RefSeq" id="WP_246377637.1">
    <property type="nucleotide sequence ID" value="NZ_JACHXA010000004.1"/>
</dbReference>
<evidence type="ECO:0000256" key="4">
    <source>
        <dbReference type="RuleBase" id="RU003744"/>
    </source>
</evidence>
<keyword evidence="3 5" id="KW-0732">Signal</keyword>
<evidence type="ECO:0000313" key="8">
    <source>
        <dbReference type="Proteomes" id="UP000581135"/>
    </source>
</evidence>
<dbReference type="Pfam" id="PF00497">
    <property type="entry name" value="SBP_bac_3"/>
    <property type="match status" value="1"/>
</dbReference>
<gene>
    <name evidence="7" type="ORF">FHR98_001643</name>
</gene>
<comment type="similarity">
    <text evidence="2 4">Belongs to the bacterial solute-binding protein 3 family.</text>
</comment>
<keyword evidence="8" id="KW-1185">Reference proteome</keyword>
<dbReference type="SMART" id="SM00062">
    <property type="entry name" value="PBPb"/>
    <property type="match status" value="1"/>
</dbReference>
<dbReference type="InterPro" id="IPR018313">
    <property type="entry name" value="SBP_3_CS"/>
</dbReference>
<comment type="caution">
    <text evidence="7">The sequence shown here is derived from an EMBL/GenBank/DDBJ whole genome shotgun (WGS) entry which is preliminary data.</text>
</comment>
<reference evidence="7 8" key="1">
    <citation type="submission" date="2020-08" db="EMBL/GenBank/DDBJ databases">
        <title>Genomic Encyclopedia of Type Strains, Phase III (KMG-III): the genomes of soil and plant-associated and newly described type strains.</title>
        <authorList>
            <person name="Whitman W."/>
        </authorList>
    </citation>
    <scope>NUCLEOTIDE SEQUENCE [LARGE SCALE GENOMIC DNA]</scope>
    <source>
        <strain evidence="7 8">CECT 8803</strain>
    </source>
</reference>
<dbReference type="PROSITE" id="PS01039">
    <property type="entry name" value="SBP_BACTERIAL_3"/>
    <property type="match status" value="1"/>
</dbReference>
<evidence type="ECO:0000256" key="5">
    <source>
        <dbReference type="SAM" id="SignalP"/>
    </source>
</evidence>
<comment type="subcellular location">
    <subcellularLocation>
        <location evidence="1">Cell envelope</location>
    </subcellularLocation>
</comment>
<evidence type="ECO:0000313" key="7">
    <source>
        <dbReference type="EMBL" id="MBB3065356.1"/>
    </source>
</evidence>
<evidence type="ECO:0000256" key="1">
    <source>
        <dbReference type="ARBA" id="ARBA00004196"/>
    </source>
</evidence>
<dbReference type="PANTHER" id="PTHR35936">
    <property type="entry name" value="MEMBRANE-BOUND LYTIC MUREIN TRANSGLYCOSYLASE F"/>
    <property type="match status" value="1"/>
</dbReference>
<evidence type="ECO:0000259" key="6">
    <source>
        <dbReference type="SMART" id="SM00062"/>
    </source>
</evidence>
<dbReference type="CDD" id="cd01004">
    <property type="entry name" value="PBP2_MidA_like"/>
    <property type="match status" value="1"/>
</dbReference>
<evidence type="ECO:0000256" key="2">
    <source>
        <dbReference type="ARBA" id="ARBA00010333"/>
    </source>
</evidence>
<accession>A0A839SV81</accession>
<feature type="domain" description="Solute-binding protein family 3/N-terminal" evidence="6">
    <location>
        <begin position="36"/>
        <end position="264"/>
    </location>
</feature>
<dbReference type="PANTHER" id="PTHR35936:SF17">
    <property type="entry name" value="ARGININE-BINDING EXTRACELLULAR PROTEIN ARTP"/>
    <property type="match status" value="1"/>
</dbReference>
<protein>
    <submittedName>
        <fullName evidence="7">Polar amino acid transport system substrate-binding protein</fullName>
    </submittedName>
</protein>
<proteinExistence type="inferred from homology"/>
<sequence>MFTKKLALMGFAAVLFAGGAMAQDVMAPKKLINPGKLTYGTAATFAPFEYTENGKLVGFDIELGEMLAEKMGLETAPLNMEFKGLIPALQGTRIDIINSAMYINEERAKQVEFVPYLKIGNEIIVKAGNPHGIKSRADVCGRTIAVTLGGIQESYAREDATRCEGEGKPTVTVLTFPTAQDSALAVRVDRADIFYNSTPGAVKQLSELPGIYELAGETFESNTRIGIALRKDDMDGKRAIEEALAALVADGSYDALIERYNLPKSVALLSQ</sequence>